<sequence length="34" mass="3633">MSGYGFKKKGRAFCISVQGGDEDTLWENGGGHSL</sequence>
<evidence type="ECO:0000313" key="1">
    <source>
        <dbReference type="EMBL" id="CVL00881.1"/>
    </source>
</evidence>
<name>A0A1L7U033_FUSMA</name>
<evidence type="ECO:0000313" key="2">
    <source>
        <dbReference type="Proteomes" id="UP000184255"/>
    </source>
</evidence>
<dbReference type="Proteomes" id="UP000184255">
    <property type="component" value="Unassembled WGS sequence"/>
</dbReference>
<dbReference type="EMBL" id="FCQH01000011">
    <property type="protein sequence ID" value="CVL00881.1"/>
    <property type="molecule type" value="Genomic_DNA"/>
</dbReference>
<reference evidence="2" key="1">
    <citation type="journal article" date="2016" name="Genome Biol. Evol.">
        <title>Comparative 'omics' of the Fusarium fujikuroi species complex highlights differences in genetic potential and metabolite synthesis.</title>
        <authorList>
            <person name="Niehaus E.-M."/>
            <person name="Muensterkoetter M."/>
            <person name="Proctor R.H."/>
            <person name="Brown D.W."/>
            <person name="Sharon A."/>
            <person name="Idan Y."/>
            <person name="Oren-Young L."/>
            <person name="Sieber C.M."/>
            <person name="Novak O."/>
            <person name="Pencik A."/>
            <person name="Tarkowska D."/>
            <person name="Hromadova K."/>
            <person name="Freeman S."/>
            <person name="Maymon M."/>
            <person name="Elazar M."/>
            <person name="Youssef S.A."/>
            <person name="El-Shabrawy E.S.M."/>
            <person name="Shalaby A.B.A."/>
            <person name="Houterman P."/>
            <person name="Brock N.L."/>
            <person name="Burkhardt I."/>
            <person name="Tsavkelova E.A."/>
            <person name="Dickschat J.S."/>
            <person name="Galuszka P."/>
            <person name="Gueldener U."/>
            <person name="Tudzynski B."/>
        </authorList>
    </citation>
    <scope>NUCLEOTIDE SEQUENCE [LARGE SCALE GENOMIC DNA]</scope>
    <source>
        <strain evidence="2">MRC7560</strain>
    </source>
</reference>
<dbReference type="VEuPathDB" id="FungiDB:FMAN_10153"/>
<organism evidence="1 2">
    <name type="scientific">Fusarium mangiferae</name>
    <name type="common">Mango malformation disease fungus</name>
    <dbReference type="NCBI Taxonomy" id="192010"/>
    <lineage>
        <taxon>Eukaryota</taxon>
        <taxon>Fungi</taxon>
        <taxon>Dikarya</taxon>
        <taxon>Ascomycota</taxon>
        <taxon>Pezizomycotina</taxon>
        <taxon>Sordariomycetes</taxon>
        <taxon>Hypocreomycetidae</taxon>
        <taxon>Hypocreales</taxon>
        <taxon>Nectriaceae</taxon>
        <taxon>Fusarium</taxon>
        <taxon>Fusarium fujikuroi species complex</taxon>
    </lineage>
</organism>
<comment type="caution">
    <text evidence="1">The sequence shown here is derived from an EMBL/GenBank/DDBJ whole genome shotgun (WGS) entry which is preliminary data.</text>
</comment>
<proteinExistence type="predicted"/>
<dbReference type="AlphaFoldDB" id="A0A1L7U033"/>
<dbReference type="RefSeq" id="XP_041686640.1">
    <property type="nucleotide sequence ID" value="XM_041820795.1"/>
</dbReference>
<dbReference type="GeneID" id="65089409"/>
<gene>
    <name evidence="1" type="ORF">FMAN_10153</name>
</gene>
<keyword evidence="2" id="KW-1185">Reference proteome</keyword>
<protein>
    <submittedName>
        <fullName evidence="1">Uncharacterized protein</fullName>
    </submittedName>
</protein>
<accession>A0A1L7U033</accession>